<sequence length="352" mass="40619">MLYNSSTLFGRECEAGWGYDANYGRFYLNVLDKDKNYVKDTNCSTVDFNVDSRKYAADLLCELFGNCKDFVEAIAMNNQNACSLVEFLMKNRETTGFISCLTHRWWLSAAEKAKSYSSDVTHYVKEVCFGMRFLIIINEKNADLLGNGDKKKILDRIWKKEQNLTENQKNIFCSILALTQDSIKIKTLTMADICKMIPSNDQLMKLSDESFFPISCKMAKLPDRSGRYLEIDDQRWNIVANQIFEVYWLKKILENEIEATFLKQLSGFSLQKAVDFKKEKEKLDDLLQRITIVWNKIIDVCKSTMRGNTTVCELWTTFPIEELIELKNEITLIVDKRLTSPLSASDPDNLAS</sequence>
<reference evidence="2" key="1">
    <citation type="submission" date="2022-11" db="UniProtKB">
        <authorList>
            <consortium name="WormBaseParasite"/>
        </authorList>
    </citation>
    <scope>IDENTIFICATION</scope>
</reference>
<protein>
    <submittedName>
        <fullName evidence="2">Uncharacterized protein</fullName>
    </submittedName>
</protein>
<proteinExistence type="predicted"/>
<evidence type="ECO:0000313" key="2">
    <source>
        <dbReference type="WBParaSite" id="JU765_v2.g6982.t1"/>
    </source>
</evidence>
<evidence type="ECO:0000313" key="1">
    <source>
        <dbReference type="Proteomes" id="UP000887576"/>
    </source>
</evidence>
<accession>A0AC34RIU5</accession>
<organism evidence="1 2">
    <name type="scientific">Panagrolaimus sp. JU765</name>
    <dbReference type="NCBI Taxonomy" id="591449"/>
    <lineage>
        <taxon>Eukaryota</taxon>
        <taxon>Metazoa</taxon>
        <taxon>Ecdysozoa</taxon>
        <taxon>Nematoda</taxon>
        <taxon>Chromadorea</taxon>
        <taxon>Rhabditida</taxon>
        <taxon>Tylenchina</taxon>
        <taxon>Panagrolaimomorpha</taxon>
        <taxon>Panagrolaimoidea</taxon>
        <taxon>Panagrolaimidae</taxon>
        <taxon>Panagrolaimus</taxon>
    </lineage>
</organism>
<name>A0AC34RIU5_9BILA</name>
<dbReference type="WBParaSite" id="JU765_v2.g6982.t1">
    <property type="protein sequence ID" value="JU765_v2.g6982.t1"/>
    <property type="gene ID" value="JU765_v2.g6982"/>
</dbReference>
<dbReference type="Proteomes" id="UP000887576">
    <property type="component" value="Unplaced"/>
</dbReference>